<keyword evidence="2 10" id="KW-0812">Transmembrane</keyword>
<name>A0A2Y9QSI5_TRIMA</name>
<comment type="subcellular location">
    <subcellularLocation>
        <location evidence="1">Membrane</location>
        <topology evidence="1">Single-pass type I membrane protein</topology>
    </subcellularLocation>
</comment>
<dbReference type="CDD" id="cd04269">
    <property type="entry name" value="ZnMc_adamalysin_II_like"/>
    <property type="match status" value="1"/>
</dbReference>
<organism evidence="14 15">
    <name type="scientific">Trichechus manatus latirostris</name>
    <name type="common">Florida manatee</name>
    <dbReference type="NCBI Taxonomy" id="127582"/>
    <lineage>
        <taxon>Eukaryota</taxon>
        <taxon>Metazoa</taxon>
        <taxon>Chordata</taxon>
        <taxon>Craniata</taxon>
        <taxon>Vertebrata</taxon>
        <taxon>Euteleostomi</taxon>
        <taxon>Mammalia</taxon>
        <taxon>Eutheria</taxon>
        <taxon>Afrotheria</taxon>
        <taxon>Sirenia</taxon>
        <taxon>Trichechidae</taxon>
        <taxon>Trichechus</taxon>
    </lineage>
</organism>
<keyword evidence="15" id="KW-0482">Metalloprotease</keyword>
<feature type="domain" description="Disintegrin" evidence="12">
    <location>
        <begin position="537"/>
        <end position="623"/>
    </location>
</feature>
<dbReference type="InterPro" id="IPR001590">
    <property type="entry name" value="Peptidase_M12B"/>
</dbReference>
<dbReference type="FunFam" id="4.10.70.10:FF:000001">
    <property type="entry name" value="Disintegrin and metalloproteinase domain-containing protein 22"/>
    <property type="match status" value="1"/>
</dbReference>
<dbReference type="GO" id="GO:0046872">
    <property type="term" value="F:metal ion binding"/>
    <property type="evidence" value="ECO:0007669"/>
    <property type="project" value="UniProtKB-KW"/>
</dbReference>
<evidence type="ECO:0000259" key="13">
    <source>
        <dbReference type="PROSITE" id="PS50215"/>
    </source>
</evidence>
<keyword evidence="15" id="KW-0645">Protease</keyword>
<dbReference type="InterPro" id="IPR034027">
    <property type="entry name" value="Reprolysin_adamalysin"/>
</dbReference>
<dbReference type="InterPro" id="IPR002870">
    <property type="entry name" value="Peptidase_M12B_N"/>
</dbReference>
<evidence type="ECO:0000259" key="11">
    <source>
        <dbReference type="PROSITE" id="PS50026"/>
    </source>
</evidence>
<evidence type="ECO:0000256" key="9">
    <source>
        <dbReference type="SAM" id="MobiDB-lite"/>
    </source>
</evidence>
<feature type="binding site" evidence="8">
    <location>
        <position position="476"/>
    </location>
    <ligand>
        <name>Zn(2+)</name>
        <dbReference type="ChEBI" id="CHEBI:29105"/>
        <note>catalytic</note>
    </ligand>
</feature>
<dbReference type="GO" id="GO:0016020">
    <property type="term" value="C:membrane"/>
    <property type="evidence" value="ECO:0007669"/>
    <property type="project" value="UniProtKB-SubCell"/>
</dbReference>
<dbReference type="Gene3D" id="4.10.70.10">
    <property type="entry name" value="Disintegrin domain"/>
    <property type="match status" value="1"/>
</dbReference>
<dbReference type="PROSITE" id="PS50215">
    <property type="entry name" value="ADAM_MEPRO"/>
    <property type="match status" value="1"/>
</dbReference>
<evidence type="ECO:0000259" key="12">
    <source>
        <dbReference type="PROSITE" id="PS50214"/>
    </source>
</evidence>
<keyword evidence="8" id="KW-0862">Zinc</keyword>
<feature type="region of interest" description="Disordered" evidence="9">
    <location>
        <begin position="871"/>
        <end position="1039"/>
    </location>
</feature>
<dbReference type="GO" id="GO:0006509">
    <property type="term" value="P:membrane protein ectodomain proteolysis"/>
    <property type="evidence" value="ECO:0007669"/>
    <property type="project" value="TreeGrafter"/>
</dbReference>
<dbReference type="Proteomes" id="UP000248480">
    <property type="component" value="Unplaced"/>
</dbReference>
<dbReference type="InterPro" id="IPR036436">
    <property type="entry name" value="Disintegrin_dom_sf"/>
</dbReference>
<feature type="domain" description="EGF-like" evidence="11">
    <location>
        <begin position="771"/>
        <end position="803"/>
    </location>
</feature>
<dbReference type="PROSITE" id="PS00427">
    <property type="entry name" value="DISINTEGRIN_1"/>
    <property type="match status" value="1"/>
</dbReference>
<dbReference type="GeneID" id="101346807"/>
<dbReference type="FunFam" id="3.40.390.10:FF:000002">
    <property type="entry name" value="Disintegrin and metalloproteinase domain-containing protein 22"/>
    <property type="match status" value="1"/>
</dbReference>
<feature type="compositionally biased region" description="Pro residues" evidence="9">
    <location>
        <begin position="954"/>
        <end position="965"/>
    </location>
</feature>
<dbReference type="Pfam" id="PF00200">
    <property type="entry name" value="Disintegrin"/>
    <property type="match status" value="1"/>
</dbReference>
<proteinExistence type="predicted"/>
<dbReference type="SUPFAM" id="SSF55486">
    <property type="entry name" value="Metalloproteases ('zincins'), catalytic domain"/>
    <property type="match status" value="1"/>
</dbReference>
<evidence type="ECO:0000256" key="4">
    <source>
        <dbReference type="ARBA" id="ARBA00023136"/>
    </source>
</evidence>
<dbReference type="SUPFAM" id="SSF57552">
    <property type="entry name" value="Blood coagulation inhibitor (disintegrin)"/>
    <property type="match status" value="1"/>
</dbReference>
<keyword evidence="7" id="KW-0245">EGF-like domain</keyword>
<dbReference type="Pfam" id="PF08516">
    <property type="entry name" value="ADAM_CR"/>
    <property type="match status" value="1"/>
</dbReference>
<feature type="transmembrane region" description="Helical" evidence="10">
    <location>
        <begin position="824"/>
        <end position="845"/>
    </location>
</feature>
<keyword evidence="4 10" id="KW-0472">Membrane</keyword>
<dbReference type="InterPro" id="IPR024079">
    <property type="entry name" value="MetalloPept_cat_dom_sf"/>
</dbReference>
<reference evidence="15" key="1">
    <citation type="submission" date="2025-08" db="UniProtKB">
        <authorList>
            <consortium name="RefSeq"/>
        </authorList>
    </citation>
    <scope>IDENTIFICATION</scope>
</reference>
<keyword evidence="15" id="KW-0378">Hydrolase</keyword>
<keyword evidence="14" id="KW-1185">Reference proteome</keyword>
<dbReference type="InterPro" id="IPR006586">
    <property type="entry name" value="ADAM_Cys-rich"/>
</dbReference>
<evidence type="ECO:0000256" key="1">
    <source>
        <dbReference type="ARBA" id="ARBA00004479"/>
    </source>
</evidence>
<dbReference type="CTD" id="8728"/>
<gene>
    <name evidence="15" type="primary">ADAM19</name>
</gene>
<keyword evidence="3 10" id="KW-1133">Transmembrane helix</keyword>
<dbReference type="InterPro" id="IPR001762">
    <property type="entry name" value="Disintegrin_dom"/>
</dbReference>
<feature type="binding site" evidence="8">
    <location>
        <position position="470"/>
    </location>
    <ligand>
        <name>Zn(2+)</name>
        <dbReference type="ChEBI" id="CHEBI:29105"/>
        <note>catalytic</note>
    </ligand>
</feature>
<evidence type="ECO:0000256" key="7">
    <source>
        <dbReference type="PROSITE-ProRule" id="PRU00076"/>
    </source>
</evidence>
<dbReference type="PRINTS" id="PR00289">
    <property type="entry name" value="DISINTEGRIN"/>
</dbReference>
<accession>A0A2Y9QSI5</accession>
<dbReference type="GO" id="GO:0004222">
    <property type="term" value="F:metalloendopeptidase activity"/>
    <property type="evidence" value="ECO:0007669"/>
    <property type="project" value="InterPro"/>
</dbReference>
<feature type="disulfide bond" evidence="6">
    <location>
        <begin position="595"/>
        <end position="615"/>
    </location>
</feature>
<feature type="domain" description="Peptidase M12B" evidence="13">
    <location>
        <begin position="331"/>
        <end position="529"/>
    </location>
</feature>
<dbReference type="PANTHER" id="PTHR11905">
    <property type="entry name" value="ADAM A DISINTEGRIN AND METALLOPROTEASE DOMAIN"/>
    <property type="match status" value="1"/>
</dbReference>
<dbReference type="STRING" id="127582.A0A2Y9QSI5"/>
<dbReference type="FunCoup" id="A0A2Y9QSI5">
    <property type="interactions" value="758"/>
</dbReference>
<dbReference type="Pfam" id="PF01562">
    <property type="entry name" value="Pep_M12B_propep"/>
    <property type="match status" value="1"/>
</dbReference>
<evidence type="ECO:0000256" key="3">
    <source>
        <dbReference type="ARBA" id="ARBA00022989"/>
    </source>
</evidence>
<feature type="active site" evidence="8">
    <location>
        <position position="467"/>
    </location>
</feature>
<dbReference type="PROSITE" id="PS50214">
    <property type="entry name" value="DISINTEGRIN_2"/>
    <property type="match status" value="1"/>
</dbReference>
<dbReference type="InParanoid" id="A0A2Y9QSI5"/>
<feature type="binding site" evidence="8">
    <location>
        <position position="466"/>
    </location>
    <ligand>
        <name>Zn(2+)</name>
        <dbReference type="ChEBI" id="CHEBI:29105"/>
        <note>catalytic</note>
    </ligand>
</feature>
<feature type="compositionally biased region" description="Polar residues" evidence="9">
    <location>
        <begin position="873"/>
        <end position="892"/>
    </location>
</feature>
<feature type="disulfide bond" evidence="7">
    <location>
        <begin position="775"/>
        <end position="785"/>
    </location>
</feature>
<feature type="compositionally biased region" description="Pro residues" evidence="9">
    <location>
        <begin position="907"/>
        <end position="917"/>
    </location>
</feature>
<dbReference type="InterPro" id="IPR018358">
    <property type="entry name" value="Disintegrin_CS"/>
</dbReference>
<protein>
    <submittedName>
        <fullName evidence="15">Disintegrin and metalloproteinase domain-containing protein 19 isoform X1</fullName>
    </submittedName>
</protein>
<dbReference type="PANTHER" id="PTHR11905:SF19">
    <property type="entry name" value="DISINTEGRIN AND METALLOPROTEINASE DOMAIN-CONTAINING PROTEIN 19"/>
    <property type="match status" value="1"/>
</dbReference>
<sequence length="1039" mass="114231">MFLNYLPRLSPFLSRPGGRCPDSFFTTWESSALAPPPQACWADSRPLPCRTNCQSFQIKVSAGPVGAGRSARGPRGRDQPAGVTRALQLSGEACLPRRCGASRGEVRLSFGAPADGPNRSLRSCTERETEAQGAHSEFMEAVFFPGTEGSWRGESGEGSLQLQHELTIPQWKTAESLMREKHPLKAELSVMAEGRELILDLEKNEDLFAPTYTETHYTPSGSPRTTTLKSEDHCFYHGTVRKAEESSVTLSTCQGIRGLIMVNRNLSYIIEPLRDSEDQHLIYRSEHLKLPPGNCGFQHSMPTSRDWALQFTNQTKKRPRRMKREDLHSMKYVELYLVADYAEFQKNRRDQEATKHKLMEIANYVDKFYRSLNIRIALVGLEVWTHGNMCEVSENPYSTLWSFLSWRRKLLSQKNHDNAQLITGMSFHGTTIGLAPLMAMCSVYQSGGVNMDHSENAIGVAATMAHEMGHNFGMSHDSADCCSASAADGGCIMAAATGHPFPRVFNGCNRKELDRYLQSGGGMCLSNMPDTRTLYGGRRCGNGYLEDGEECDCGEEEECNNPCCNASNCTLREGAECAHGSCCHRCKLLAPGTVCREQARQCDLPEFCTGKSPHCPTNFYQMDGTPCEGGQAYCYNGMCLTYQEQCQQLWGPGARPAPDLCFEKVNVAGDTFGNCGKDINGEHKKCNMRDAKCGKIQCQSSEARPLESNAVSIDTTIIMNGRQIRCRGTHVYRGPEEEGDMLDPGLVMTGTKCGNNHICFEGQCRNTSFFETEGCGKKCNGHGVCNNNQNCHCFQGWAPPFCTTSGPGGSIDSGPMPPESAGPVVAGVLTAIFMLVVLMLMYYCCKQNNKLGQLKPSALPSKLRQHFSCPFRMSQNSGTGHANPTFKLQTPQSKRKVTNTPETPRKPSQPPPRPPPDYLHKGSSPASLPAHLSRAVRNAPGAKSQVERKESSRRPPPSRPVPPAPNYILTQDFSRPRPPQKALPANPVPGRKTLPRQGGPSTLLPSAAGPQHSRPLVAPVPKFPEYRSQRAGGMTSSKI</sequence>
<keyword evidence="8" id="KW-0479">Metal-binding</keyword>
<evidence type="ECO:0000256" key="2">
    <source>
        <dbReference type="ARBA" id="ARBA00022692"/>
    </source>
</evidence>
<comment type="caution">
    <text evidence="7">Lacks conserved residue(s) required for the propagation of feature annotation.</text>
</comment>
<dbReference type="PROSITE" id="PS50026">
    <property type="entry name" value="EGF_3"/>
    <property type="match status" value="1"/>
</dbReference>
<evidence type="ECO:0000256" key="10">
    <source>
        <dbReference type="SAM" id="Phobius"/>
    </source>
</evidence>
<evidence type="ECO:0000313" key="14">
    <source>
        <dbReference type="Proteomes" id="UP000248480"/>
    </source>
</evidence>
<dbReference type="SMART" id="SM00050">
    <property type="entry name" value="DISIN"/>
    <property type="match status" value="1"/>
</dbReference>
<dbReference type="AlphaFoldDB" id="A0A2Y9QSI5"/>
<evidence type="ECO:0000256" key="6">
    <source>
        <dbReference type="PROSITE-ProRule" id="PRU00068"/>
    </source>
</evidence>
<dbReference type="PROSITE" id="PS01186">
    <property type="entry name" value="EGF_2"/>
    <property type="match status" value="1"/>
</dbReference>
<feature type="disulfide bond" evidence="7">
    <location>
        <begin position="793"/>
        <end position="802"/>
    </location>
</feature>
<evidence type="ECO:0000313" key="15">
    <source>
        <dbReference type="RefSeq" id="XP_023582329.1"/>
    </source>
</evidence>
<keyword evidence="5 7" id="KW-1015">Disulfide bond</keyword>
<dbReference type="InterPro" id="IPR000742">
    <property type="entry name" value="EGF"/>
</dbReference>
<evidence type="ECO:0000256" key="5">
    <source>
        <dbReference type="ARBA" id="ARBA00023157"/>
    </source>
</evidence>
<evidence type="ECO:0000256" key="8">
    <source>
        <dbReference type="PROSITE-ProRule" id="PRU00276"/>
    </source>
</evidence>
<dbReference type="Pfam" id="PF01421">
    <property type="entry name" value="Reprolysin"/>
    <property type="match status" value="1"/>
</dbReference>
<dbReference type="SMART" id="SM00608">
    <property type="entry name" value="ACR"/>
    <property type="match status" value="1"/>
</dbReference>
<dbReference type="Gene3D" id="3.40.390.10">
    <property type="entry name" value="Collagenase (Catalytic Domain)"/>
    <property type="match status" value="1"/>
</dbReference>
<dbReference type="RefSeq" id="XP_023582329.1">
    <property type="nucleotide sequence ID" value="XM_023726561.1"/>
</dbReference>